<gene>
    <name evidence="1" type="ORF">POTOM_047066</name>
</gene>
<dbReference type="AlphaFoldDB" id="A0A8X7YK95"/>
<reference evidence="1" key="1">
    <citation type="journal article" date="2020" name="bioRxiv">
        <title>Hybrid origin of Populus tomentosa Carr. identified through genome sequencing and phylogenomic analysis.</title>
        <authorList>
            <person name="An X."/>
            <person name="Gao K."/>
            <person name="Chen Z."/>
            <person name="Li J."/>
            <person name="Yang X."/>
            <person name="Yang X."/>
            <person name="Zhou J."/>
            <person name="Guo T."/>
            <person name="Zhao T."/>
            <person name="Huang S."/>
            <person name="Miao D."/>
            <person name="Khan W.U."/>
            <person name="Rao P."/>
            <person name="Ye M."/>
            <person name="Lei B."/>
            <person name="Liao W."/>
            <person name="Wang J."/>
            <person name="Ji L."/>
            <person name="Li Y."/>
            <person name="Guo B."/>
            <person name="Mustafa N.S."/>
            <person name="Li S."/>
            <person name="Yun Q."/>
            <person name="Keller S.R."/>
            <person name="Mao J."/>
            <person name="Zhang R."/>
            <person name="Strauss S.H."/>
        </authorList>
    </citation>
    <scope>NUCLEOTIDE SEQUENCE</scope>
    <source>
        <strain evidence="1">GM15</strain>
        <tissue evidence="1">Leaf</tissue>
    </source>
</reference>
<protein>
    <recommendedName>
        <fullName evidence="3">Sec1 family domain-containing protein MIP3</fullName>
    </recommendedName>
</protein>
<evidence type="ECO:0000313" key="1">
    <source>
        <dbReference type="EMBL" id="KAG6749988.1"/>
    </source>
</evidence>
<comment type="caution">
    <text evidence="1">The sequence shown here is derived from an EMBL/GenBank/DDBJ whole genome shotgun (WGS) entry which is preliminary data.</text>
</comment>
<dbReference type="GO" id="GO:0016192">
    <property type="term" value="P:vesicle-mediated transport"/>
    <property type="evidence" value="ECO:0007669"/>
    <property type="project" value="InterPro"/>
</dbReference>
<name>A0A8X7YK95_POPTO</name>
<dbReference type="PANTHER" id="PTHR11679">
    <property type="entry name" value="VESICLE PROTEIN SORTING-ASSOCIATED"/>
    <property type="match status" value="1"/>
</dbReference>
<sequence>MAVVDVIKSCLDSIAQISEHVEGAILYLDSGCTESFQFAGAFPVLLKLGVRAICSLENMCSLDSVSIFLPRSFKLKPTRSAELVVNWNSNSDPALKIVVMTSRLLSDAHRYILRCLSTHKGVHQCTVFTSISELAQSAYPDSPLGPDAFHEYEILLLQDYEEIVKKNQKKASHPEVSNFQESLTVEDEGWSRLTSSEEDVSHSEATSSGKYFFGDSHTEYLGKKLVVSVHHFPMILCPFSPKVFVLPSEGSVSEAYLSAKHEDSLSPGLPPISTGVPPDGDDVPPGALLTAHFLYHLASKMDLKMEIFSLGDLSKTVGKIMTDMSSLYDVGRRKRSAGLLLIDRTFDLLTPCCHGDSLVDCMFSSLPRRERTTSNSSMKGSKTQLKLVPSSLQRAPLDVQIPLGKILQEEKSDTNYSQLAERIEAFLGGWGACNSSPETVDLVNLCNKVHDGKSFLSEIQLLNGSFVSTETFRGTPYMEAILDRRTKDGALLVKKWLQETLRRQNITVNVKIRPGFATKSELQPMIRALAKSQSSLIRNKGIIQLGAAVLVALDELHSTRWNAFASAEKILSATAGDTSQSLGAQIGDLIHKSTMLGSDGDKKTEHLQGLLSFKDALLLMTVGYILAGENFPTSGSGGPFSWKEEHFLKEAIVDAILKNAPVVKLKFLDGLTEELEANLNRKKSEDTIEASSDLLEFDDDQWGKWGDEEEDDDKNDKKQAYSDMQLKLELLDRVDNLFKSLHKLSTVKRNLSLREGTFSSESNFTGDSDSNKSLIYKLLTRVLGKYDVPGLEYHSTTVGRLFKSGFGRFGLGQASSDLVNSKRIYLMNHDTYSELYFWILQTKPSLADQNIIMVFVVGGINAAEVREVQEALSESGRPDVELILGGTTFLTPDDMLTLLMGDSSYM</sequence>
<evidence type="ECO:0000313" key="2">
    <source>
        <dbReference type="Proteomes" id="UP000886885"/>
    </source>
</evidence>
<dbReference type="EMBL" id="JAAWWB010000027">
    <property type="protein sequence ID" value="KAG6749988.1"/>
    <property type="molecule type" value="Genomic_DNA"/>
</dbReference>
<accession>A0A8X7YK95</accession>
<evidence type="ECO:0008006" key="3">
    <source>
        <dbReference type="Google" id="ProtNLM"/>
    </source>
</evidence>
<keyword evidence="2" id="KW-1185">Reference proteome</keyword>
<proteinExistence type="predicted"/>
<organism evidence="1 2">
    <name type="scientific">Populus tomentosa</name>
    <name type="common">Chinese white poplar</name>
    <dbReference type="NCBI Taxonomy" id="118781"/>
    <lineage>
        <taxon>Eukaryota</taxon>
        <taxon>Viridiplantae</taxon>
        <taxon>Streptophyta</taxon>
        <taxon>Embryophyta</taxon>
        <taxon>Tracheophyta</taxon>
        <taxon>Spermatophyta</taxon>
        <taxon>Magnoliopsida</taxon>
        <taxon>eudicotyledons</taxon>
        <taxon>Gunneridae</taxon>
        <taxon>Pentapetalae</taxon>
        <taxon>rosids</taxon>
        <taxon>fabids</taxon>
        <taxon>Malpighiales</taxon>
        <taxon>Salicaceae</taxon>
        <taxon>Saliceae</taxon>
        <taxon>Populus</taxon>
    </lineage>
</organism>
<dbReference type="OrthoDB" id="549905at2759"/>
<dbReference type="Proteomes" id="UP000886885">
    <property type="component" value="Chromosome 14A"/>
</dbReference>
<dbReference type="InterPro" id="IPR001619">
    <property type="entry name" value="Sec1-like"/>
</dbReference>